<proteinExistence type="predicted"/>
<gene>
    <name evidence="1" type="ORF">L6164_001025</name>
</gene>
<accession>A0ACB9QAE3</accession>
<reference evidence="1 2" key="1">
    <citation type="journal article" date="2022" name="DNA Res.">
        <title>Chromosomal-level genome assembly of the orchid tree Bauhinia variegata (Leguminosae; Cercidoideae) supports the allotetraploid origin hypothesis of Bauhinia.</title>
        <authorList>
            <person name="Zhong Y."/>
            <person name="Chen Y."/>
            <person name="Zheng D."/>
            <person name="Pang J."/>
            <person name="Liu Y."/>
            <person name="Luo S."/>
            <person name="Meng S."/>
            <person name="Qian L."/>
            <person name="Wei D."/>
            <person name="Dai S."/>
            <person name="Zhou R."/>
        </authorList>
    </citation>
    <scope>NUCLEOTIDE SEQUENCE [LARGE SCALE GENOMIC DNA]</scope>
    <source>
        <strain evidence="1">BV-YZ2020</strain>
    </source>
</reference>
<evidence type="ECO:0000313" key="2">
    <source>
        <dbReference type="Proteomes" id="UP000828941"/>
    </source>
</evidence>
<dbReference type="EMBL" id="CM039426">
    <property type="protein sequence ID" value="KAI4357049.1"/>
    <property type="molecule type" value="Genomic_DNA"/>
</dbReference>
<sequence>MEKLSLAITEEVQAKRWTSVKASKEGPGFSHLLVVDDVLWLCRAKSASIPFVEVQDSHLEVKDRWIEHGWKTAMLATPLLQNVIDKIHNYTAKLHGSMEDWLVWKGALEQGTQMAE</sequence>
<organism evidence="1 2">
    <name type="scientific">Bauhinia variegata</name>
    <name type="common">Purple orchid tree</name>
    <name type="synonym">Phanera variegata</name>
    <dbReference type="NCBI Taxonomy" id="167791"/>
    <lineage>
        <taxon>Eukaryota</taxon>
        <taxon>Viridiplantae</taxon>
        <taxon>Streptophyta</taxon>
        <taxon>Embryophyta</taxon>
        <taxon>Tracheophyta</taxon>
        <taxon>Spermatophyta</taxon>
        <taxon>Magnoliopsida</taxon>
        <taxon>eudicotyledons</taxon>
        <taxon>Gunneridae</taxon>
        <taxon>Pentapetalae</taxon>
        <taxon>rosids</taxon>
        <taxon>fabids</taxon>
        <taxon>Fabales</taxon>
        <taxon>Fabaceae</taxon>
        <taxon>Cercidoideae</taxon>
        <taxon>Cercideae</taxon>
        <taxon>Bauhiniinae</taxon>
        <taxon>Bauhinia</taxon>
    </lineage>
</organism>
<name>A0ACB9QAE3_BAUVA</name>
<evidence type="ECO:0000313" key="1">
    <source>
        <dbReference type="EMBL" id="KAI4357049.1"/>
    </source>
</evidence>
<comment type="caution">
    <text evidence="1">The sequence shown here is derived from an EMBL/GenBank/DDBJ whole genome shotgun (WGS) entry which is preliminary data.</text>
</comment>
<dbReference type="Proteomes" id="UP000828941">
    <property type="component" value="Chromosome 1"/>
</dbReference>
<keyword evidence="2" id="KW-1185">Reference proteome</keyword>
<protein>
    <submittedName>
        <fullName evidence="1">Uncharacterized protein</fullName>
    </submittedName>
</protein>